<dbReference type="Proteomes" id="UP000219356">
    <property type="component" value="Unassembled WGS sequence"/>
</dbReference>
<gene>
    <name evidence="2" type="ORF">SAMN05421503_1924</name>
</gene>
<dbReference type="EMBL" id="OBEK01000002">
    <property type="protein sequence ID" value="SNZ11000.1"/>
    <property type="molecule type" value="Genomic_DNA"/>
</dbReference>
<reference evidence="3" key="1">
    <citation type="submission" date="2017-09" db="EMBL/GenBank/DDBJ databases">
        <authorList>
            <person name="Varghese N."/>
            <person name="Submissions S."/>
        </authorList>
    </citation>
    <scope>NUCLEOTIDE SEQUENCE [LARGE SCALE GENOMIC DNA]</scope>
    <source>
        <strain evidence="3">CGMCC 1.8913</strain>
    </source>
</reference>
<organism evidence="2 3">
    <name type="scientific">Terribacillus aidingensis</name>
    <dbReference type="NCBI Taxonomy" id="586416"/>
    <lineage>
        <taxon>Bacteria</taxon>
        <taxon>Bacillati</taxon>
        <taxon>Bacillota</taxon>
        <taxon>Bacilli</taxon>
        <taxon>Bacillales</taxon>
        <taxon>Bacillaceae</taxon>
        <taxon>Terribacillus</taxon>
    </lineage>
</organism>
<proteinExistence type="predicted"/>
<evidence type="ECO:0000256" key="1">
    <source>
        <dbReference type="SAM" id="MobiDB-lite"/>
    </source>
</evidence>
<dbReference type="AlphaFoldDB" id="A0A285NNA4"/>
<sequence>MSDLLQFLVPLVIAGIIFLVNQAGKKGDQEKQDPRRTQPPVKNWQEKQHRKSKERPAAQHTQTKAPESVQAEQTAEELIHTADNAIERVTSVQKAVPARQHAKKSSVAKPIRITRPTSRQLAEQVIWSEILGESRAKKPHRAFGKRVH</sequence>
<evidence type="ECO:0000313" key="3">
    <source>
        <dbReference type="Proteomes" id="UP000219356"/>
    </source>
</evidence>
<feature type="compositionally biased region" description="Polar residues" evidence="1">
    <location>
        <begin position="59"/>
        <end position="73"/>
    </location>
</feature>
<protein>
    <submittedName>
        <fullName evidence="2">Uncharacterized protein</fullName>
    </submittedName>
</protein>
<accession>A0A285NNA4</accession>
<feature type="compositionally biased region" description="Basic and acidic residues" evidence="1">
    <location>
        <begin position="25"/>
        <end position="36"/>
    </location>
</feature>
<dbReference type="OrthoDB" id="2967741at2"/>
<evidence type="ECO:0000313" key="2">
    <source>
        <dbReference type="EMBL" id="SNZ11000.1"/>
    </source>
</evidence>
<feature type="region of interest" description="Disordered" evidence="1">
    <location>
        <begin position="24"/>
        <end position="77"/>
    </location>
</feature>
<keyword evidence="3" id="KW-1185">Reference proteome</keyword>
<name>A0A285NNA4_9BACI</name>
<dbReference type="RefSeq" id="WP_097041513.1">
    <property type="nucleotide sequence ID" value="NZ_OBEK01000002.1"/>
</dbReference>